<evidence type="ECO:0000313" key="9">
    <source>
        <dbReference type="Proteomes" id="UP000054342"/>
    </source>
</evidence>
<dbReference type="AlphaFoldDB" id="A0A0D2F1A6"/>
<dbReference type="PROSITE" id="PS50929">
    <property type="entry name" value="ABC_TM1F"/>
    <property type="match status" value="1"/>
</dbReference>
<protein>
    <recommendedName>
        <fullName evidence="7">ABC transmembrane type-1 domain-containing protein</fullName>
    </recommendedName>
</protein>
<evidence type="ECO:0000256" key="1">
    <source>
        <dbReference type="ARBA" id="ARBA00004141"/>
    </source>
</evidence>
<dbReference type="RefSeq" id="XP_013322287.1">
    <property type="nucleotide sequence ID" value="XM_013466833.1"/>
</dbReference>
<dbReference type="Gene3D" id="1.20.1560.10">
    <property type="entry name" value="ABC transporter type 1, transmembrane domain"/>
    <property type="match status" value="1"/>
</dbReference>
<evidence type="ECO:0000259" key="7">
    <source>
        <dbReference type="PROSITE" id="PS50929"/>
    </source>
</evidence>
<dbReference type="GO" id="GO:0016020">
    <property type="term" value="C:membrane"/>
    <property type="evidence" value="ECO:0007669"/>
    <property type="project" value="UniProtKB-SubCell"/>
</dbReference>
<dbReference type="InterPro" id="IPR011527">
    <property type="entry name" value="ABC1_TM_dom"/>
</dbReference>
<dbReference type="PANTHER" id="PTHR43394">
    <property type="entry name" value="ATP-DEPENDENT PERMEASE MDL1, MITOCHONDRIAL"/>
    <property type="match status" value="1"/>
</dbReference>
<proteinExistence type="predicted"/>
<evidence type="ECO:0000256" key="2">
    <source>
        <dbReference type="ARBA" id="ARBA00022692"/>
    </source>
</evidence>
<gene>
    <name evidence="8" type="ORF">PV05_01793</name>
</gene>
<dbReference type="Proteomes" id="UP000054342">
    <property type="component" value="Unassembled WGS sequence"/>
</dbReference>
<feature type="transmembrane region" description="Helical" evidence="6">
    <location>
        <begin position="98"/>
        <end position="122"/>
    </location>
</feature>
<reference evidence="8 9" key="1">
    <citation type="submission" date="2015-01" db="EMBL/GenBank/DDBJ databases">
        <title>The Genome Sequence of Exophiala xenobiotica CBS118157.</title>
        <authorList>
            <consortium name="The Broad Institute Genomics Platform"/>
            <person name="Cuomo C."/>
            <person name="de Hoog S."/>
            <person name="Gorbushina A."/>
            <person name="Stielow B."/>
            <person name="Teixiera M."/>
            <person name="Abouelleil A."/>
            <person name="Chapman S.B."/>
            <person name="Priest M."/>
            <person name="Young S.K."/>
            <person name="Wortman J."/>
            <person name="Nusbaum C."/>
            <person name="Birren B."/>
        </authorList>
    </citation>
    <scope>NUCLEOTIDE SEQUENCE [LARGE SCALE GENOMIC DNA]</scope>
    <source>
        <strain evidence="8 9">CBS 118157</strain>
    </source>
</reference>
<keyword evidence="3 6" id="KW-1133">Transmembrane helix</keyword>
<dbReference type="SUPFAM" id="SSF90123">
    <property type="entry name" value="ABC transporter transmembrane region"/>
    <property type="match status" value="1"/>
</dbReference>
<accession>A0A0D2F1A6</accession>
<evidence type="ECO:0000256" key="5">
    <source>
        <dbReference type="SAM" id="MobiDB-lite"/>
    </source>
</evidence>
<dbReference type="Pfam" id="PF00664">
    <property type="entry name" value="ABC_membrane"/>
    <property type="match status" value="1"/>
</dbReference>
<dbReference type="GO" id="GO:0005524">
    <property type="term" value="F:ATP binding"/>
    <property type="evidence" value="ECO:0007669"/>
    <property type="project" value="InterPro"/>
</dbReference>
<sequence>MNVRLFNPTIDDDTDAHNDETESRQVQGSDAHSKESIFAFTKASHLPVFAAGLLLSAAAGLLQPAMAIFFGKFFNAFSSYASGDIDESTFVDRTSRSIYALLGIGTSTLLLKGGVFIIWLTFGEMQAHCIRKVLFESLLSRDIEWFDAQTTGMAALLATMHT</sequence>
<dbReference type="InterPro" id="IPR036640">
    <property type="entry name" value="ABC1_TM_sf"/>
</dbReference>
<name>A0A0D2F1A6_9EURO</name>
<evidence type="ECO:0000256" key="4">
    <source>
        <dbReference type="ARBA" id="ARBA00023136"/>
    </source>
</evidence>
<dbReference type="GO" id="GO:0140359">
    <property type="term" value="F:ABC-type transporter activity"/>
    <property type="evidence" value="ECO:0007669"/>
    <property type="project" value="InterPro"/>
</dbReference>
<feature type="region of interest" description="Disordered" evidence="5">
    <location>
        <begin position="1"/>
        <end position="30"/>
    </location>
</feature>
<comment type="subcellular location">
    <subcellularLocation>
        <location evidence="1">Membrane</location>
        <topology evidence="1">Multi-pass membrane protein</topology>
    </subcellularLocation>
</comment>
<dbReference type="EMBL" id="KN847317">
    <property type="protein sequence ID" value="KIW61703.1"/>
    <property type="molecule type" value="Genomic_DNA"/>
</dbReference>
<evidence type="ECO:0000313" key="8">
    <source>
        <dbReference type="EMBL" id="KIW61703.1"/>
    </source>
</evidence>
<dbReference type="InterPro" id="IPR039421">
    <property type="entry name" value="Type_1_exporter"/>
</dbReference>
<organism evidence="8 9">
    <name type="scientific">Exophiala xenobiotica</name>
    <dbReference type="NCBI Taxonomy" id="348802"/>
    <lineage>
        <taxon>Eukaryota</taxon>
        <taxon>Fungi</taxon>
        <taxon>Dikarya</taxon>
        <taxon>Ascomycota</taxon>
        <taxon>Pezizomycotina</taxon>
        <taxon>Eurotiomycetes</taxon>
        <taxon>Chaetothyriomycetidae</taxon>
        <taxon>Chaetothyriales</taxon>
        <taxon>Herpotrichiellaceae</taxon>
        <taxon>Exophiala</taxon>
    </lineage>
</organism>
<keyword evidence="2 6" id="KW-0812">Transmembrane</keyword>
<feature type="transmembrane region" description="Helical" evidence="6">
    <location>
        <begin position="46"/>
        <end position="70"/>
    </location>
</feature>
<dbReference type="HOGENOM" id="CLU_1635415_0_0_1"/>
<keyword evidence="9" id="KW-1185">Reference proteome</keyword>
<feature type="domain" description="ABC transmembrane type-1" evidence="7">
    <location>
        <begin position="50"/>
        <end position="152"/>
    </location>
</feature>
<evidence type="ECO:0000256" key="6">
    <source>
        <dbReference type="SAM" id="Phobius"/>
    </source>
</evidence>
<dbReference type="STRING" id="348802.A0A0D2F1A6"/>
<dbReference type="GeneID" id="25323701"/>
<evidence type="ECO:0000256" key="3">
    <source>
        <dbReference type="ARBA" id="ARBA00022989"/>
    </source>
</evidence>
<keyword evidence="4 6" id="KW-0472">Membrane</keyword>